<evidence type="ECO:0000313" key="1">
    <source>
        <dbReference type="EMBL" id="GBP87474.1"/>
    </source>
</evidence>
<sequence>MPPYVNLPRSSKSQNPPLGSPTIVCGRCLSCTRTHRPMGGREIARSRSRSHARLRWNATMSRAFQTEYFVDESLPTSVTIGPRRSGGAGGGMWSRKQSVCSALSGVSRADDPAPLYPFAVALRVRVLQIVCGISGLVVGAVGWLEERRRPALGLGVPAGALTVVAAGFERGDRIKKFRNENKTYRLPCSSA</sequence>
<keyword evidence="2" id="KW-1185">Reference proteome</keyword>
<dbReference type="EMBL" id="BGZK01001862">
    <property type="protein sequence ID" value="GBP87474.1"/>
    <property type="molecule type" value="Genomic_DNA"/>
</dbReference>
<organism evidence="1 2">
    <name type="scientific">Eumeta variegata</name>
    <name type="common">Bagworm moth</name>
    <name type="synonym">Eumeta japonica</name>
    <dbReference type="NCBI Taxonomy" id="151549"/>
    <lineage>
        <taxon>Eukaryota</taxon>
        <taxon>Metazoa</taxon>
        <taxon>Ecdysozoa</taxon>
        <taxon>Arthropoda</taxon>
        <taxon>Hexapoda</taxon>
        <taxon>Insecta</taxon>
        <taxon>Pterygota</taxon>
        <taxon>Neoptera</taxon>
        <taxon>Endopterygota</taxon>
        <taxon>Lepidoptera</taxon>
        <taxon>Glossata</taxon>
        <taxon>Ditrysia</taxon>
        <taxon>Tineoidea</taxon>
        <taxon>Psychidae</taxon>
        <taxon>Oiketicinae</taxon>
        <taxon>Eumeta</taxon>
    </lineage>
</organism>
<gene>
    <name evidence="1" type="ORF">EVAR_59203_1</name>
</gene>
<evidence type="ECO:0000313" key="2">
    <source>
        <dbReference type="Proteomes" id="UP000299102"/>
    </source>
</evidence>
<dbReference type="AlphaFoldDB" id="A0A4C1ZK62"/>
<dbReference type="STRING" id="151549.A0A4C1ZK62"/>
<reference evidence="1 2" key="1">
    <citation type="journal article" date="2019" name="Commun. Biol.">
        <title>The bagworm genome reveals a unique fibroin gene that provides high tensile strength.</title>
        <authorList>
            <person name="Kono N."/>
            <person name="Nakamura H."/>
            <person name="Ohtoshi R."/>
            <person name="Tomita M."/>
            <person name="Numata K."/>
            <person name="Arakawa K."/>
        </authorList>
    </citation>
    <scope>NUCLEOTIDE SEQUENCE [LARGE SCALE GENOMIC DNA]</scope>
</reference>
<comment type="caution">
    <text evidence="1">The sequence shown here is derived from an EMBL/GenBank/DDBJ whole genome shotgun (WGS) entry which is preliminary data.</text>
</comment>
<dbReference type="Proteomes" id="UP000299102">
    <property type="component" value="Unassembled WGS sequence"/>
</dbReference>
<dbReference type="OrthoDB" id="7466757at2759"/>
<proteinExistence type="predicted"/>
<name>A0A4C1ZK62_EUMVA</name>
<protein>
    <submittedName>
        <fullName evidence="1">Uncharacterized protein</fullName>
    </submittedName>
</protein>
<accession>A0A4C1ZK62</accession>